<dbReference type="InterPro" id="IPR001810">
    <property type="entry name" value="F-box_dom"/>
</dbReference>
<dbReference type="Gene3D" id="3.80.10.10">
    <property type="entry name" value="Ribonuclease Inhibitor"/>
    <property type="match status" value="1"/>
</dbReference>
<feature type="domain" description="F-box" evidence="1">
    <location>
        <begin position="158"/>
        <end position="204"/>
    </location>
</feature>
<dbReference type="InterPro" id="IPR032675">
    <property type="entry name" value="LRR_dom_sf"/>
</dbReference>
<evidence type="ECO:0000313" key="3">
    <source>
        <dbReference type="Proteomes" id="UP001566132"/>
    </source>
</evidence>
<dbReference type="PANTHER" id="PTHR38926:SF72">
    <property type="entry name" value="IM:7136021-RELATED"/>
    <property type="match status" value="1"/>
</dbReference>
<proteinExistence type="predicted"/>
<comment type="caution">
    <text evidence="2">The sequence shown here is derived from an EMBL/GenBank/DDBJ whole genome shotgun (WGS) entry which is preliminary data.</text>
</comment>
<dbReference type="SUPFAM" id="SSF52047">
    <property type="entry name" value="RNI-like"/>
    <property type="match status" value="1"/>
</dbReference>
<evidence type="ECO:0000313" key="2">
    <source>
        <dbReference type="EMBL" id="KAL1509970.1"/>
    </source>
</evidence>
<organism evidence="2 3">
    <name type="scientific">Hypothenemus hampei</name>
    <name type="common">Coffee berry borer</name>
    <dbReference type="NCBI Taxonomy" id="57062"/>
    <lineage>
        <taxon>Eukaryota</taxon>
        <taxon>Metazoa</taxon>
        <taxon>Ecdysozoa</taxon>
        <taxon>Arthropoda</taxon>
        <taxon>Hexapoda</taxon>
        <taxon>Insecta</taxon>
        <taxon>Pterygota</taxon>
        <taxon>Neoptera</taxon>
        <taxon>Endopterygota</taxon>
        <taxon>Coleoptera</taxon>
        <taxon>Polyphaga</taxon>
        <taxon>Cucujiformia</taxon>
        <taxon>Curculionidae</taxon>
        <taxon>Scolytinae</taxon>
        <taxon>Hypothenemus</taxon>
    </lineage>
</organism>
<dbReference type="SMART" id="SM00256">
    <property type="entry name" value="FBOX"/>
    <property type="match status" value="1"/>
</dbReference>
<sequence length="507" mass="59709">MWSQGGSCYAQKPYRFQEAELLDVEDYTTIRFQRPIKLHMFKMHPSWKKANVVARMWGALIETQEFPLSANWKLFYKASDLKDSKGYFNLYSEFINLIRIELDTNFRKYVPDFTHFKYGVLIFSVPPLVFNPDFQEMMDKLTLNADPEKETELKINEKKIAGNLPDEILYKIFNCLDIASLSRCAQVNKRWNRIANEPDFYRDIDLKIYWNKINGNALEKLKVKLQNVRKLDMTWCRDCEVGHYERSSEHFRHSIESILRKSKDTLTHLCLNYSGFARGEVLKIIVSCPNLKELRIRQYLSCSWNLENISMKKLNTLDVSMSKIYVRDLIIILKNNPDLEHLVVDYCENLSECQSAGPIIATLITHNRKLKAWSSWETFFRQDNSLIYKEFGKLVQLEDLDLGFCESIPYRINCLEIITKRCKKLKRLVLANWRRLTDEQLLAILTEAKELIHLNLANLPEISSMILSVAINNLPNLRLLDIRQCVGIDKKMVTEYKEQYPNITIYY</sequence>
<dbReference type="Pfam" id="PF12937">
    <property type="entry name" value="F-box-like"/>
    <property type="match status" value="1"/>
</dbReference>
<reference evidence="2 3" key="1">
    <citation type="submission" date="2024-05" db="EMBL/GenBank/DDBJ databases">
        <title>Genetic variation in Jamaican populations of the coffee berry borer (Hypothenemus hampei).</title>
        <authorList>
            <person name="Errbii M."/>
            <person name="Myrie A."/>
        </authorList>
    </citation>
    <scope>NUCLEOTIDE SEQUENCE [LARGE SCALE GENOMIC DNA]</scope>
    <source>
        <strain evidence="2">JA-Hopewell-2020-01-JO</strain>
        <tissue evidence="2">Whole body</tissue>
    </source>
</reference>
<dbReference type="CDD" id="cd09917">
    <property type="entry name" value="F-box_SF"/>
    <property type="match status" value="1"/>
</dbReference>
<dbReference type="PROSITE" id="PS50181">
    <property type="entry name" value="FBOX"/>
    <property type="match status" value="1"/>
</dbReference>
<dbReference type="InterPro" id="IPR036047">
    <property type="entry name" value="F-box-like_dom_sf"/>
</dbReference>
<evidence type="ECO:0000259" key="1">
    <source>
        <dbReference type="PROSITE" id="PS50181"/>
    </source>
</evidence>
<dbReference type="SUPFAM" id="SSF81383">
    <property type="entry name" value="F-box domain"/>
    <property type="match status" value="1"/>
</dbReference>
<name>A0ABD1F3Y3_HYPHA</name>
<gene>
    <name evidence="2" type="ORF">ABEB36_004633</name>
</gene>
<keyword evidence="3" id="KW-1185">Reference proteome</keyword>
<dbReference type="Proteomes" id="UP001566132">
    <property type="component" value="Unassembled WGS sequence"/>
</dbReference>
<dbReference type="EMBL" id="JBDJPC010000003">
    <property type="protein sequence ID" value="KAL1509970.1"/>
    <property type="molecule type" value="Genomic_DNA"/>
</dbReference>
<dbReference type="PANTHER" id="PTHR38926">
    <property type="entry name" value="F-BOX DOMAIN CONTAINING PROTEIN, EXPRESSED"/>
    <property type="match status" value="1"/>
</dbReference>
<dbReference type="Gene3D" id="1.20.1280.50">
    <property type="match status" value="1"/>
</dbReference>
<accession>A0ABD1F3Y3</accession>
<dbReference type="AlphaFoldDB" id="A0ABD1F3Y3"/>
<protein>
    <recommendedName>
        <fullName evidence="1">F-box domain-containing protein</fullName>
    </recommendedName>
</protein>